<dbReference type="AlphaFoldDB" id="A0A088RM76"/>
<dbReference type="VEuPathDB" id="TriTrypDB:LPAL13_000049700"/>
<dbReference type="VEuPathDB" id="TriTrypDB:LPMP_111100"/>
<accession>A0A088RM76</accession>
<keyword evidence="2" id="KW-1185">Reference proteome</keyword>
<dbReference type="eggNOG" id="ENOG502SMDB">
    <property type="taxonomic scope" value="Eukaryota"/>
</dbReference>
<gene>
    <name evidence="1" type="ORF">LPMP_111100</name>
</gene>
<reference evidence="1 2" key="1">
    <citation type="journal article" date="2015" name="Sci. Rep.">
        <title>The genome of Leishmania panamensis: insights into genomics of the L. (Viannia) subgenus.</title>
        <authorList>
            <person name="Llanes A."/>
            <person name="Restrepo C.M."/>
            <person name="Vecchio G.D."/>
            <person name="Anguizola F.J."/>
            <person name="Lleonart R."/>
        </authorList>
    </citation>
    <scope>NUCLEOTIDE SEQUENCE [LARGE SCALE GENOMIC DNA]</scope>
    <source>
        <strain evidence="1 2">MHOM/PA/94/PSC-1</strain>
    </source>
</reference>
<dbReference type="OrthoDB" id="265424at2759"/>
<dbReference type="RefSeq" id="XP_010696957.1">
    <property type="nucleotide sequence ID" value="XM_010698655.1"/>
</dbReference>
<evidence type="ECO:0000313" key="1">
    <source>
        <dbReference type="EMBL" id="AIN96304.1"/>
    </source>
</evidence>
<name>A0A088RM76_LEIPA</name>
<evidence type="ECO:0000313" key="2">
    <source>
        <dbReference type="Proteomes" id="UP000063063"/>
    </source>
</evidence>
<organism evidence="1 2">
    <name type="scientific">Leishmania panamensis</name>
    <dbReference type="NCBI Taxonomy" id="5679"/>
    <lineage>
        <taxon>Eukaryota</taxon>
        <taxon>Discoba</taxon>
        <taxon>Euglenozoa</taxon>
        <taxon>Kinetoplastea</taxon>
        <taxon>Metakinetoplastina</taxon>
        <taxon>Trypanosomatida</taxon>
        <taxon>Trypanosomatidae</taxon>
        <taxon>Leishmaniinae</taxon>
        <taxon>Leishmania</taxon>
        <taxon>Leishmania guyanensis species complex</taxon>
    </lineage>
</organism>
<dbReference type="EMBL" id="CP009380">
    <property type="protein sequence ID" value="AIN96304.1"/>
    <property type="molecule type" value="Genomic_DNA"/>
</dbReference>
<proteinExistence type="predicted"/>
<dbReference type="GeneID" id="22572975"/>
<protein>
    <submittedName>
        <fullName evidence="1">Uncharacterized protein</fullName>
    </submittedName>
</protein>
<sequence length="327" mass="34425">MSLIFVDAYGLALKALDPAAWELFCALEDRILHSTAYLLSHVELTALRPAVTDSTETVSPTAALCVQPSVQSGVRDADAMGTALVASHVLQYLRGTLPAGILHTFTQTLDASATLASAQLAKDLSRVRQQVLSAQSSSSSPCYPELVLTELSAFCQNILVLSALWMSTKFWATLSESSTLSGLVACFLRLSLPPSKDRVVDVSDLEGDSLEPRTSDALGTCTGGALDAVPMEQANVDALCLASTPPSSPLAPVPQEHRSCAEMSSIRIGSAGGREGGADVYDPISSDLLTHLMCLDNGVAEAAESLARAVEDTEIILLRCSGYTIPI</sequence>
<dbReference type="Proteomes" id="UP000063063">
    <property type="component" value="Chromosome 11"/>
</dbReference>
<dbReference type="KEGG" id="lpan:LPMP_111100"/>